<evidence type="ECO:0000256" key="7">
    <source>
        <dbReference type="ARBA" id="ARBA00022801"/>
    </source>
</evidence>
<dbReference type="InterPro" id="IPR037227">
    <property type="entry name" value="EndoU-like"/>
</dbReference>
<keyword evidence="10" id="KW-0456">Lyase</keyword>
<proteinExistence type="inferred from homology"/>
<keyword evidence="8 11" id="KW-0694">RNA-binding</keyword>
<keyword evidence="6 11" id="KW-0255">Endonuclease</keyword>
<evidence type="ECO:0000313" key="13">
    <source>
        <dbReference type="EMBL" id="PIO56967.1"/>
    </source>
</evidence>
<keyword evidence="5 11" id="KW-0479">Metal-binding</keyword>
<dbReference type="GO" id="GO:0016787">
    <property type="term" value="F:hydrolase activity"/>
    <property type="evidence" value="ECO:0007669"/>
    <property type="project" value="UniProtKB-KW"/>
</dbReference>
<comment type="cofactor">
    <cofactor evidence="1 11">
        <name>Mn(2+)</name>
        <dbReference type="ChEBI" id="CHEBI:29035"/>
    </cofactor>
</comment>
<evidence type="ECO:0000256" key="9">
    <source>
        <dbReference type="ARBA" id="ARBA00023211"/>
    </source>
</evidence>
<dbReference type="OrthoDB" id="430326at2759"/>
<protein>
    <recommendedName>
        <fullName evidence="12">EndoU domain-containing protein</fullName>
    </recommendedName>
</protein>
<dbReference type="InterPro" id="IPR039787">
    <property type="entry name" value="ENDOU"/>
</dbReference>
<evidence type="ECO:0000256" key="11">
    <source>
        <dbReference type="RuleBase" id="RU367085"/>
    </source>
</evidence>
<dbReference type="EMBL" id="KZ371815">
    <property type="protein sequence ID" value="PIO56967.1"/>
    <property type="molecule type" value="Genomic_DNA"/>
</dbReference>
<keyword evidence="9 11" id="KW-0464">Manganese</keyword>
<dbReference type="GO" id="GO:0046872">
    <property type="term" value="F:metal ion binding"/>
    <property type="evidence" value="ECO:0007669"/>
    <property type="project" value="UniProtKB-UniRule"/>
</dbReference>
<dbReference type="PANTHER" id="PTHR12439:SF11">
    <property type="entry name" value="URIDYLATE-SPECIFIC ENDORIBONUCLEASE"/>
    <property type="match status" value="1"/>
</dbReference>
<evidence type="ECO:0000256" key="8">
    <source>
        <dbReference type="ARBA" id="ARBA00022884"/>
    </source>
</evidence>
<name>A0A2G9TG75_TELCI</name>
<dbReference type="Proteomes" id="UP000230423">
    <property type="component" value="Unassembled WGS sequence"/>
</dbReference>
<evidence type="ECO:0000259" key="12">
    <source>
        <dbReference type="PROSITE" id="PS51959"/>
    </source>
</evidence>
<evidence type="ECO:0000256" key="4">
    <source>
        <dbReference type="ARBA" id="ARBA00022722"/>
    </source>
</evidence>
<evidence type="ECO:0000256" key="1">
    <source>
        <dbReference type="ARBA" id="ARBA00001936"/>
    </source>
</evidence>
<accession>A0A2G9TG75</accession>
<organism evidence="13 14">
    <name type="scientific">Teladorsagia circumcincta</name>
    <name type="common">Brown stomach worm</name>
    <name type="synonym">Ostertagia circumcincta</name>
    <dbReference type="NCBI Taxonomy" id="45464"/>
    <lineage>
        <taxon>Eukaryota</taxon>
        <taxon>Metazoa</taxon>
        <taxon>Ecdysozoa</taxon>
        <taxon>Nematoda</taxon>
        <taxon>Chromadorea</taxon>
        <taxon>Rhabditida</taxon>
        <taxon>Rhabditina</taxon>
        <taxon>Rhabditomorpha</taxon>
        <taxon>Strongyloidea</taxon>
        <taxon>Trichostrongylidae</taxon>
        <taxon>Teladorsagia</taxon>
    </lineage>
</organism>
<comment type="similarity">
    <text evidence="2 11">Belongs to the ENDOU family.</text>
</comment>
<dbReference type="Pfam" id="PF09412">
    <property type="entry name" value="XendoU"/>
    <property type="match status" value="1"/>
</dbReference>
<dbReference type="GO" id="GO:0016829">
    <property type="term" value="F:lyase activity"/>
    <property type="evidence" value="ECO:0007669"/>
    <property type="project" value="UniProtKB-KW"/>
</dbReference>
<evidence type="ECO:0000256" key="10">
    <source>
        <dbReference type="ARBA" id="ARBA00023239"/>
    </source>
</evidence>
<feature type="non-terminal residue" evidence="13">
    <location>
        <position position="1"/>
    </location>
</feature>
<dbReference type="AlphaFoldDB" id="A0A2G9TG75"/>
<evidence type="ECO:0000256" key="5">
    <source>
        <dbReference type="ARBA" id="ARBA00022723"/>
    </source>
</evidence>
<dbReference type="PROSITE" id="PS51959">
    <property type="entry name" value="ENDOU"/>
    <property type="match status" value="1"/>
</dbReference>
<feature type="domain" description="EndoU" evidence="12">
    <location>
        <begin position="1"/>
        <end position="86"/>
    </location>
</feature>
<keyword evidence="4 11" id="KW-0540">Nuclease</keyword>
<gene>
    <name evidence="13" type="ORF">TELCIR_21632</name>
</gene>
<keyword evidence="7 11" id="KW-0378">Hydrolase</keyword>
<evidence type="ECO:0000256" key="2">
    <source>
        <dbReference type="ARBA" id="ARBA00010168"/>
    </source>
</evidence>
<evidence type="ECO:0000256" key="3">
    <source>
        <dbReference type="ARBA" id="ARBA00011245"/>
    </source>
</evidence>
<dbReference type="GO" id="GO:0003723">
    <property type="term" value="F:RNA binding"/>
    <property type="evidence" value="ECO:0007669"/>
    <property type="project" value="UniProtKB-UniRule"/>
</dbReference>
<reference evidence="13 14" key="1">
    <citation type="submission" date="2015-09" db="EMBL/GenBank/DDBJ databases">
        <title>Draft genome of the parasitic nematode Teladorsagia circumcincta isolate WARC Sus (inbred).</title>
        <authorList>
            <person name="Mitreva M."/>
        </authorList>
    </citation>
    <scope>NUCLEOTIDE SEQUENCE [LARGE SCALE GENOMIC DNA]</scope>
    <source>
        <strain evidence="13 14">S</strain>
    </source>
</reference>
<dbReference type="InterPro" id="IPR018998">
    <property type="entry name" value="EndoU_C"/>
</dbReference>
<evidence type="ECO:0000313" key="14">
    <source>
        <dbReference type="Proteomes" id="UP000230423"/>
    </source>
</evidence>
<dbReference type="PANTHER" id="PTHR12439">
    <property type="entry name" value="PLACENTAL PROTEIN 11-RELATED"/>
    <property type="match status" value="1"/>
</dbReference>
<keyword evidence="14" id="KW-1185">Reference proteome</keyword>
<dbReference type="GO" id="GO:0004521">
    <property type="term" value="F:RNA endonuclease activity"/>
    <property type="evidence" value="ECO:0007669"/>
    <property type="project" value="UniProtKB-UniRule"/>
</dbReference>
<sequence length="86" mass="9742">NMASHKDFHHDNAPRHLFTSVDRDAISGATFKAFDNLLSFYNEPDADVQELVTSDWLFAIDAFLDAVTITPVMKRAQQYLTSQGHE</sequence>
<dbReference type="SUPFAM" id="SSF142877">
    <property type="entry name" value="EndoU-like"/>
    <property type="match status" value="1"/>
</dbReference>
<evidence type="ECO:0000256" key="6">
    <source>
        <dbReference type="ARBA" id="ARBA00022759"/>
    </source>
</evidence>
<comment type="subunit">
    <text evidence="3 11">Monomer.</text>
</comment>